<feature type="transmembrane region" description="Helical" evidence="7">
    <location>
        <begin position="67"/>
        <end position="88"/>
    </location>
</feature>
<comment type="similarity">
    <text evidence="3 7">Belongs to the peptidase S26 family.</text>
</comment>
<dbReference type="Proteomes" id="UP000199659">
    <property type="component" value="Unassembled WGS sequence"/>
</dbReference>
<dbReference type="InterPro" id="IPR036286">
    <property type="entry name" value="LexA/Signal_pep-like_sf"/>
</dbReference>
<dbReference type="InterPro" id="IPR000223">
    <property type="entry name" value="Pept_S26A_signal_pept_1"/>
</dbReference>
<dbReference type="OrthoDB" id="9802919at2"/>
<feature type="active site" evidence="6">
    <location>
        <position position="144"/>
    </location>
</feature>
<evidence type="ECO:0000256" key="3">
    <source>
        <dbReference type="ARBA" id="ARBA00009370"/>
    </source>
</evidence>
<evidence type="ECO:0000259" key="8">
    <source>
        <dbReference type="Pfam" id="PF10502"/>
    </source>
</evidence>
<dbReference type="InterPro" id="IPR019757">
    <property type="entry name" value="Pept_S26A_signal_pept_1_Lys-AS"/>
</dbReference>
<evidence type="ECO:0000256" key="7">
    <source>
        <dbReference type="RuleBase" id="RU362042"/>
    </source>
</evidence>
<dbReference type="AlphaFoldDB" id="A0A1I6L783"/>
<comment type="subcellular location">
    <subcellularLocation>
        <location evidence="2">Cell membrane</location>
        <topology evidence="2">Single-pass type II membrane protein</topology>
    </subcellularLocation>
    <subcellularLocation>
        <location evidence="7">Membrane</location>
        <topology evidence="7">Single-pass type II membrane protein</topology>
    </subcellularLocation>
</comment>
<dbReference type="RefSeq" id="WP_092562746.1">
    <property type="nucleotide sequence ID" value="NZ_FOYZ01000014.1"/>
</dbReference>
<dbReference type="InterPro" id="IPR019533">
    <property type="entry name" value="Peptidase_S26"/>
</dbReference>
<evidence type="ECO:0000256" key="5">
    <source>
        <dbReference type="ARBA" id="ARBA00022801"/>
    </source>
</evidence>
<dbReference type="EC" id="3.4.21.89" evidence="4 7"/>
<dbReference type="SUPFAM" id="SSF51306">
    <property type="entry name" value="LexA/Signal peptidase"/>
    <property type="match status" value="1"/>
</dbReference>
<keyword evidence="7" id="KW-0645">Protease</keyword>
<dbReference type="PROSITE" id="PS00761">
    <property type="entry name" value="SPASE_I_3"/>
    <property type="match status" value="1"/>
</dbReference>
<evidence type="ECO:0000256" key="4">
    <source>
        <dbReference type="ARBA" id="ARBA00013208"/>
    </source>
</evidence>
<feature type="active site" evidence="6">
    <location>
        <position position="102"/>
    </location>
</feature>
<reference evidence="9 10" key="1">
    <citation type="submission" date="2016-10" db="EMBL/GenBank/DDBJ databases">
        <authorList>
            <person name="de Groot N.N."/>
        </authorList>
    </citation>
    <scope>NUCLEOTIDE SEQUENCE [LARGE SCALE GENOMIC DNA]</scope>
    <source>
        <strain evidence="9 10">743A</strain>
    </source>
</reference>
<dbReference type="PROSITE" id="PS00760">
    <property type="entry name" value="SPASE_I_2"/>
    <property type="match status" value="1"/>
</dbReference>
<keyword evidence="5 7" id="KW-0378">Hydrolase</keyword>
<evidence type="ECO:0000256" key="1">
    <source>
        <dbReference type="ARBA" id="ARBA00000677"/>
    </source>
</evidence>
<dbReference type="InterPro" id="IPR019758">
    <property type="entry name" value="Pept_S26A_signal_pept_1_CS"/>
</dbReference>
<dbReference type="GO" id="GO:0005886">
    <property type="term" value="C:plasma membrane"/>
    <property type="evidence" value="ECO:0007669"/>
    <property type="project" value="UniProtKB-SubCell"/>
</dbReference>
<dbReference type="EMBL" id="FOYZ01000014">
    <property type="protein sequence ID" value="SFR99297.1"/>
    <property type="molecule type" value="Genomic_DNA"/>
</dbReference>
<accession>A0A1I6L783</accession>
<dbReference type="GO" id="GO:0009003">
    <property type="term" value="F:signal peptidase activity"/>
    <property type="evidence" value="ECO:0007669"/>
    <property type="project" value="UniProtKB-EC"/>
</dbReference>
<organism evidence="9 10">
    <name type="scientific">Anaeromicropila populeti</name>
    <dbReference type="NCBI Taxonomy" id="37658"/>
    <lineage>
        <taxon>Bacteria</taxon>
        <taxon>Bacillati</taxon>
        <taxon>Bacillota</taxon>
        <taxon>Clostridia</taxon>
        <taxon>Lachnospirales</taxon>
        <taxon>Lachnospiraceae</taxon>
        <taxon>Anaeromicropila</taxon>
    </lineage>
</organism>
<dbReference type="GO" id="GO:0004252">
    <property type="term" value="F:serine-type endopeptidase activity"/>
    <property type="evidence" value="ECO:0007669"/>
    <property type="project" value="InterPro"/>
</dbReference>
<comment type="catalytic activity">
    <reaction evidence="1 7">
        <text>Cleavage of hydrophobic, N-terminal signal or leader sequences from secreted and periplasmic proteins.</text>
        <dbReference type="EC" id="3.4.21.89"/>
    </reaction>
</comment>
<dbReference type="Gene3D" id="2.10.109.10">
    <property type="entry name" value="Umud Fragment, subunit A"/>
    <property type="match status" value="1"/>
</dbReference>
<dbReference type="STRING" id="37658.SAMN05661086_03110"/>
<protein>
    <recommendedName>
        <fullName evidence="4 7">Signal peptidase I</fullName>
        <ecNumber evidence="4 7">3.4.21.89</ecNumber>
    </recommendedName>
</protein>
<dbReference type="PANTHER" id="PTHR43390">
    <property type="entry name" value="SIGNAL PEPTIDASE I"/>
    <property type="match status" value="1"/>
</dbReference>
<evidence type="ECO:0000256" key="6">
    <source>
        <dbReference type="PIRSR" id="PIRSR600223-1"/>
    </source>
</evidence>
<dbReference type="PRINTS" id="PR00727">
    <property type="entry name" value="LEADERPTASE"/>
</dbReference>
<sequence length="245" mass="28630">MYKEQEIEDSLEFCRDIYLYYEAEPKHKGIESYQEWDGIGKRQYERYPVLDYLPEKKYEIVKSKVSFFHLLIQGLICIAIAFIAARVISDYVFQITVIRGNSMEHLVHDGDNVLIDKLFYKTSQLQRFDVIVFSKESSERNLIKRIIGLPGETVKMEGASIYIDGSLLEENYALESEYDANHADIELSLEENEYFVLGDNRNDSLDSRYVQIGPVKENEIIGKAWARVYPFQEIRLLHSIDKKDS</sequence>
<keyword evidence="10" id="KW-1185">Reference proteome</keyword>
<dbReference type="CDD" id="cd06530">
    <property type="entry name" value="S26_SPase_I"/>
    <property type="match status" value="1"/>
</dbReference>
<keyword evidence="7" id="KW-0812">Transmembrane</keyword>
<feature type="domain" description="Peptidase S26" evidence="8">
    <location>
        <begin position="76"/>
        <end position="228"/>
    </location>
</feature>
<dbReference type="NCBIfam" id="TIGR02227">
    <property type="entry name" value="sigpep_I_bact"/>
    <property type="match status" value="1"/>
</dbReference>
<evidence type="ECO:0000313" key="9">
    <source>
        <dbReference type="EMBL" id="SFR99297.1"/>
    </source>
</evidence>
<keyword evidence="7" id="KW-1133">Transmembrane helix</keyword>
<name>A0A1I6L783_9FIRM</name>
<dbReference type="Pfam" id="PF10502">
    <property type="entry name" value="Peptidase_S26"/>
    <property type="match status" value="1"/>
</dbReference>
<proteinExistence type="inferred from homology"/>
<evidence type="ECO:0000256" key="2">
    <source>
        <dbReference type="ARBA" id="ARBA00004401"/>
    </source>
</evidence>
<dbReference type="GO" id="GO:0006465">
    <property type="term" value="P:signal peptide processing"/>
    <property type="evidence" value="ECO:0007669"/>
    <property type="project" value="InterPro"/>
</dbReference>
<evidence type="ECO:0000313" key="10">
    <source>
        <dbReference type="Proteomes" id="UP000199659"/>
    </source>
</evidence>
<dbReference type="PANTHER" id="PTHR43390:SF1">
    <property type="entry name" value="CHLOROPLAST PROCESSING PEPTIDASE"/>
    <property type="match status" value="1"/>
</dbReference>
<keyword evidence="7" id="KW-0472">Membrane</keyword>
<gene>
    <name evidence="9" type="ORF">SAMN05661086_03110</name>
</gene>